<evidence type="ECO:0000313" key="3">
    <source>
        <dbReference type="EMBL" id="PEN15727.1"/>
    </source>
</evidence>
<dbReference type="Proteomes" id="UP000219947">
    <property type="component" value="Unassembled WGS sequence"/>
</dbReference>
<evidence type="ECO:0000259" key="2">
    <source>
        <dbReference type="PROSITE" id="PS50943"/>
    </source>
</evidence>
<sequence>MSSFNAIFDKNRLVLARQLAGIRKNELAAKAGVSASAITTWESGARIPTMENIKALADAFSLPPSFFEVNAEYQHTKSQDVETINGLVASSAPHFRSLRATTQLQRDQAEAYTHLVHDVAGALSRHIDFPERQIPDLPADPEVKNSPIPELAAQQARAEWGLGTGPIRHVIRELEKHGAAVVFAPQQSDAIDAYSVDTGFLPIVVLHPLKNDYYRQRFDAAHELGHLIMHADAEPGNKTIEAQAHEFAAEFLMPADSIREELPTRMTGAGWMKLKELKEYWGVSMQALLYRAKSLGRLSDTSYRNAMITVSKNKWRVKEPGAISTLEQPSLFPRALEMVTENGIIPELLRESSQVPPEYFEVITSRVPYTQRIL</sequence>
<dbReference type="RefSeq" id="WP_048779879.1">
    <property type="nucleotide sequence ID" value="NZ_CAURLQ010000015.1"/>
</dbReference>
<dbReference type="InterPro" id="IPR052345">
    <property type="entry name" value="Rad_response_metalloprotease"/>
</dbReference>
<dbReference type="GO" id="GO:0003677">
    <property type="term" value="F:DNA binding"/>
    <property type="evidence" value="ECO:0007669"/>
    <property type="project" value="InterPro"/>
</dbReference>
<keyword evidence="4" id="KW-1185">Reference proteome</keyword>
<dbReference type="Gene3D" id="1.10.10.2910">
    <property type="match status" value="1"/>
</dbReference>
<dbReference type="CDD" id="cd00093">
    <property type="entry name" value="HTH_XRE"/>
    <property type="match status" value="1"/>
</dbReference>
<dbReference type="InterPro" id="IPR010359">
    <property type="entry name" value="IrrE_HExxH"/>
</dbReference>
<proteinExistence type="inferred from homology"/>
<comment type="similarity">
    <text evidence="1">Belongs to the short-chain fatty acyl-CoA assimilation regulator (ScfR) family.</text>
</comment>
<name>A0A2A8D4H9_9MICC</name>
<dbReference type="Pfam" id="PF06114">
    <property type="entry name" value="Peptidase_M78"/>
    <property type="match status" value="1"/>
</dbReference>
<dbReference type="EMBL" id="PDEV01000004">
    <property type="protein sequence ID" value="PEN15727.1"/>
    <property type="molecule type" value="Genomic_DNA"/>
</dbReference>
<dbReference type="PANTHER" id="PTHR43236:SF1">
    <property type="entry name" value="BLL7220 PROTEIN"/>
    <property type="match status" value="1"/>
</dbReference>
<gene>
    <name evidence="3" type="ORF">CRM92_08965</name>
</gene>
<dbReference type="PROSITE" id="PS50943">
    <property type="entry name" value="HTH_CROC1"/>
    <property type="match status" value="1"/>
</dbReference>
<dbReference type="Gene3D" id="1.10.260.40">
    <property type="entry name" value="lambda repressor-like DNA-binding domains"/>
    <property type="match status" value="1"/>
</dbReference>
<accession>A0A2A8D4H9</accession>
<organism evidence="3 4">
    <name type="scientific">Rothia dentocariosa</name>
    <dbReference type="NCBI Taxonomy" id="2047"/>
    <lineage>
        <taxon>Bacteria</taxon>
        <taxon>Bacillati</taxon>
        <taxon>Actinomycetota</taxon>
        <taxon>Actinomycetes</taxon>
        <taxon>Micrococcales</taxon>
        <taxon>Micrococcaceae</taxon>
        <taxon>Rothia</taxon>
    </lineage>
</organism>
<dbReference type="SMART" id="SM00530">
    <property type="entry name" value="HTH_XRE"/>
    <property type="match status" value="1"/>
</dbReference>
<reference evidence="3" key="1">
    <citation type="submission" date="2017-10" db="EMBL/GenBank/DDBJ databases">
        <title>Kefir isolates.</title>
        <authorList>
            <person name="Kim Y."/>
            <person name="Blasche S."/>
        </authorList>
    </citation>
    <scope>NUCLEOTIDE SEQUENCE [LARGE SCALE GENOMIC DNA]</scope>
    <source>
        <strain evidence="3">OG2-2</strain>
    </source>
</reference>
<evidence type="ECO:0000256" key="1">
    <source>
        <dbReference type="ARBA" id="ARBA00007227"/>
    </source>
</evidence>
<feature type="domain" description="HTH cro/C1-type" evidence="2">
    <location>
        <begin position="13"/>
        <end position="67"/>
    </location>
</feature>
<evidence type="ECO:0000313" key="4">
    <source>
        <dbReference type="Proteomes" id="UP000219947"/>
    </source>
</evidence>
<protein>
    <submittedName>
        <fullName evidence="3">Xre family DNA binding protein</fullName>
    </submittedName>
</protein>
<dbReference type="SUPFAM" id="SSF47413">
    <property type="entry name" value="lambda repressor-like DNA-binding domains"/>
    <property type="match status" value="1"/>
</dbReference>
<comment type="caution">
    <text evidence="3">The sequence shown here is derived from an EMBL/GenBank/DDBJ whole genome shotgun (WGS) entry which is preliminary data.</text>
</comment>
<dbReference type="AlphaFoldDB" id="A0A2A8D4H9"/>
<dbReference type="InterPro" id="IPR001387">
    <property type="entry name" value="Cro/C1-type_HTH"/>
</dbReference>
<dbReference type="InterPro" id="IPR010982">
    <property type="entry name" value="Lambda_DNA-bd_dom_sf"/>
</dbReference>
<dbReference type="PANTHER" id="PTHR43236">
    <property type="entry name" value="ANTITOXIN HIGA1"/>
    <property type="match status" value="1"/>
</dbReference>
<dbReference type="Pfam" id="PF01381">
    <property type="entry name" value="HTH_3"/>
    <property type="match status" value="1"/>
</dbReference>